<protein>
    <submittedName>
        <fullName evidence="1">Uncharacterized protein</fullName>
    </submittedName>
</protein>
<organism evidence="1">
    <name type="scientific">Arundo donax</name>
    <name type="common">Giant reed</name>
    <name type="synonym">Donax arundinaceus</name>
    <dbReference type="NCBI Taxonomy" id="35708"/>
    <lineage>
        <taxon>Eukaryota</taxon>
        <taxon>Viridiplantae</taxon>
        <taxon>Streptophyta</taxon>
        <taxon>Embryophyta</taxon>
        <taxon>Tracheophyta</taxon>
        <taxon>Spermatophyta</taxon>
        <taxon>Magnoliopsida</taxon>
        <taxon>Liliopsida</taxon>
        <taxon>Poales</taxon>
        <taxon>Poaceae</taxon>
        <taxon>PACMAD clade</taxon>
        <taxon>Arundinoideae</taxon>
        <taxon>Arundineae</taxon>
        <taxon>Arundo</taxon>
    </lineage>
</organism>
<reference evidence="1" key="2">
    <citation type="journal article" date="2015" name="Data Brief">
        <title>Shoot transcriptome of the giant reed, Arundo donax.</title>
        <authorList>
            <person name="Barrero R.A."/>
            <person name="Guerrero F.D."/>
            <person name="Moolhuijzen P."/>
            <person name="Goolsby J.A."/>
            <person name="Tidwell J."/>
            <person name="Bellgard S.E."/>
            <person name="Bellgard M.I."/>
        </authorList>
    </citation>
    <scope>NUCLEOTIDE SEQUENCE</scope>
    <source>
        <tissue evidence="1">Shoot tissue taken approximately 20 cm above the soil surface</tissue>
    </source>
</reference>
<name>A0A0A9CBZ4_ARUDO</name>
<dbReference type="AlphaFoldDB" id="A0A0A9CBZ4"/>
<dbReference type="EMBL" id="GBRH01224819">
    <property type="protein sequence ID" value="JAD73076.1"/>
    <property type="molecule type" value="Transcribed_RNA"/>
</dbReference>
<accession>A0A0A9CBZ4</accession>
<sequence length="22" mass="2342">MVIASISTGHHIGVTSMRKSND</sequence>
<proteinExistence type="predicted"/>
<evidence type="ECO:0000313" key="1">
    <source>
        <dbReference type="EMBL" id="JAD73076.1"/>
    </source>
</evidence>
<reference evidence="1" key="1">
    <citation type="submission" date="2014-09" db="EMBL/GenBank/DDBJ databases">
        <authorList>
            <person name="Magalhaes I.L.F."/>
            <person name="Oliveira U."/>
            <person name="Santos F.R."/>
            <person name="Vidigal T.H.D.A."/>
            <person name="Brescovit A.D."/>
            <person name="Santos A.J."/>
        </authorList>
    </citation>
    <scope>NUCLEOTIDE SEQUENCE</scope>
    <source>
        <tissue evidence="1">Shoot tissue taken approximately 20 cm above the soil surface</tissue>
    </source>
</reference>